<dbReference type="Proteomes" id="UP000540698">
    <property type="component" value="Unassembled WGS sequence"/>
</dbReference>
<evidence type="ECO:0000313" key="4">
    <source>
        <dbReference type="Proteomes" id="UP000540698"/>
    </source>
</evidence>
<dbReference type="EMBL" id="JAAXOS010000004">
    <property type="protein sequence ID" value="NKY26445.1"/>
    <property type="molecule type" value="Genomic_DNA"/>
</dbReference>
<evidence type="ECO:0000256" key="1">
    <source>
        <dbReference type="SAM" id="MobiDB-lite"/>
    </source>
</evidence>
<protein>
    <recommendedName>
        <fullName evidence="5">Secreted protein</fullName>
    </recommendedName>
</protein>
<dbReference type="AlphaFoldDB" id="A0A7X6L283"/>
<feature type="chain" id="PRO_5038952857" description="Secreted protein" evidence="2">
    <location>
        <begin position="23"/>
        <end position="93"/>
    </location>
</feature>
<feature type="signal peptide" evidence="2">
    <location>
        <begin position="1"/>
        <end position="22"/>
    </location>
</feature>
<gene>
    <name evidence="3" type="ORF">HGB38_09465</name>
</gene>
<sequence length="93" mass="9233">MKPFSTATTFLVPLFFVLGVVAAPPVGAETPAADPVRGACTGSVCLPSLSDLLRRAPLPFRQSGLGAGGQEHLETASASGGDLCAPPAPLCGA</sequence>
<comment type="caution">
    <text evidence="3">The sequence shown here is derived from an EMBL/GenBank/DDBJ whole genome shotgun (WGS) entry which is preliminary data.</text>
</comment>
<accession>A0A7X6L283</accession>
<reference evidence="3 4" key="1">
    <citation type="submission" date="2020-04" db="EMBL/GenBank/DDBJ databases">
        <title>MicrobeNet Type strains.</title>
        <authorList>
            <person name="Nicholson A.C."/>
        </authorList>
    </citation>
    <scope>NUCLEOTIDE SEQUENCE [LARGE SCALE GENOMIC DNA]</scope>
    <source>
        <strain evidence="3 4">DSM 44956</strain>
    </source>
</reference>
<evidence type="ECO:0008006" key="5">
    <source>
        <dbReference type="Google" id="ProtNLM"/>
    </source>
</evidence>
<name>A0A7X6L283_9NOCA</name>
<dbReference type="RefSeq" id="WP_062969815.1">
    <property type="nucleotide sequence ID" value="NZ_JAAXOS010000004.1"/>
</dbReference>
<evidence type="ECO:0000313" key="3">
    <source>
        <dbReference type="EMBL" id="NKY26445.1"/>
    </source>
</evidence>
<keyword evidence="2" id="KW-0732">Signal</keyword>
<feature type="region of interest" description="Disordered" evidence="1">
    <location>
        <begin position="64"/>
        <end position="83"/>
    </location>
</feature>
<keyword evidence="4" id="KW-1185">Reference proteome</keyword>
<proteinExistence type="predicted"/>
<organism evidence="3 4">
    <name type="scientific">Nocardia gamkensis</name>
    <dbReference type="NCBI Taxonomy" id="352869"/>
    <lineage>
        <taxon>Bacteria</taxon>
        <taxon>Bacillati</taxon>
        <taxon>Actinomycetota</taxon>
        <taxon>Actinomycetes</taxon>
        <taxon>Mycobacteriales</taxon>
        <taxon>Nocardiaceae</taxon>
        <taxon>Nocardia</taxon>
    </lineage>
</organism>
<evidence type="ECO:0000256" key="2">
    <source>
        <dbReference type="SAM" id="SignalP"/>
    </source>
</evidence>